<protein>
    <submittedName>
        <fullName evidence="1">Uncharacterized protein</fullName>
    </submittedName>
</protein>
<gene>
    <name evidence="1" type="ORF">AZE42_11755</name>
</gene>
<reference evidence="1 2" key="1">
    <citation type="submission" date="2016-03" db="EMBL/GenBank/DDBJ databases">
        <title>Comparative genomics of the ectomycorrhizal sister species Rhizopogon vinicolor and Rhizopogon vesiculosus (Basidiomycota: Boletales) reveals a divergence of the mating type B locus.</title>
        <authorList>
            <person name="Mujic A.B."/>
            <person name="Kuo A."/>
            <person name="Tritt A."/>
            <person name="Lipzen A."/>
            <person name="Chen C."/>
            <person name="Johnson J."/>
            <person name="Sharma A."/>
            <person name="Barry K."/>
            <person name="Grigoriev I.V."/>
            <person name="Spatafora J.W."/>
        </authorList>
    </citation>
    <scope>NUCLEOTIDE SEQUENCE [LARGE SCALE GENOMIC DNA]</scope>
    <source>
        <strain evidence="1 2">AM-OR11-056</strain>
    </source>
</reference>
<dbReference type="EMBL" id="LVVM01006284">
    <property type="protein sequence ID" value="OJA08502.1"/>
    <property type="molecule type" value="Genomic_DNA"/>
</dbReference>
<accession>A0A1J8PH04</accession>
<name>A0A1J8PH04_9AGAM</name>
<dbReference type="Proteomes" id="UP000183567">
    <property type="component" value="Unassembled WGS sequence"/>
</dbReference>
<evidence type="ECO:0000313" key="2">
    <source>
        <dbReference type="Proteomes" id="UP000183567"/>
    </source>
</evidence>
<sequence length="66" mass="7739">MLAALARTCVIERTTEGKLTLTRPFSLSDQWNLNIIGQYAHRICSWMPILCCEYKYWMLKLEGLLM</sequence>
<comment type="caution">
    <text evidence="1">The sequence shown here is derived from an EMBL/GenBank/DDBJ whole genome shotgun (WGS) entry which is preliminary data.</text>
</comment>
<evidence type="ECO:0000313" key="1">
    <source>
        <dbReference type="EMBL" id="OJA08502.1"/>
    </source>
</evidence>
<dbReference type="AlphaFoldDB" id="A0A1J8PH04"/>
<proteinExistence type="predicted"/>
<keyword evidence="2" id="KW-1185">Reference proteome</keyword>
<organism evidence="1 2">
    <name type="scientific">Rhizopogon vesiculosus</name>
    <dbReference type="NCBI Taxonomy" id="180088"/>
    <lineage>
        <taxon>Eukaryota</taxon>
        <taxon>Fungi</taxon>
        <taxon>Dikarya</taxon>
        <taxon>Basidiomycota</taxon>
        <taxon>Agaricomycotina</taxon>
        <taxon>Agaricomycetes</taxon>
        <taxon>Agaricomycetidae</taxon>
        <taxon>Boletales</taxon>
        <taxon>Suillineae</taxon>
        <taxon>Rhizopogonaceae</taxon>
        <taxon>Rhizopogon</taxon>
    </lineage>
</organism>